<dbReference type="InterPro" id="IPR007444">
    <property type="entry name" value="Glucan_biosyn_MdoG_C"/>
</dbReference>
<dbReference type="EMBL" id="CP015118">
    <property type="protein sequence ID" value="ARN24058.1"/>
    <property type="molecule type" value="Genomic_DNA"/>
</dbReference>
<dbReference type="STRING" id="946333.A4W93_25575"/>
<dbReference type="InterPro" id="IPR014756">
    <property type="entry name" value="Ig_E-set"/>
</dbReference>
<dbReference type="GO" id="GO:0003824">
    <property type="term" value="F:catalytic activity"/>
    <property type="evidence" value="ECO:0007669"/>
    <property type="project" value="InterPro"/>
</dbReference>
<evidence type="ECO:0000256" key="1">
    <source>
        <dbReference type="ARBA" id="ARBA00004418"/>
    </source>
</evidence>
<name>A0A1W6LIM1_9BURK</name>
<keyword evidence="5" id="KW-0732">Signal</keyword>
<keyword evidence="6" id="KW-0574">Periplasm</keyword>
<dbReference type="GO" id="GO:0030288">
    <property type="term" value="C:outer membrane-bounded periplasmic space"/>
    <property type="evidence" value="ECO:0007669"/>
    <property type="project" value="TreeGrafter"/>
</dbReference>
<gene>
    <name evidence="8" type="ORF">A4W93_25575</name>
</gene>
<dbReference type="InterPro" id="IPR011013">
    <property type="entry name" value="Gal_mutarotase_sf_dom"/>
</dbReference>
<keyword evidence="9" id="KW-1185">Reference proteome</keyword>
<dbReference type="Gene3D" id="2.60.40.10">
    <property type="entry name" value="Immunoglobulins"/>
    <property type="match status" value="1"/>
</dbReference>
<comment type="pathway">
    <text evidence="2">Glycan metabolism; osmoregulated periplasmic glucan (OPG) biosynthesis.</text>
</comment>
<evidence type="ECO:0000259" key="7">
    <source>
        <dbReference type="Pfam" id="PF04349"/>
    </source>
</evidence>
<dbReference type="SUPFAM" id="SSF81296">
    <property type="entry name" value="E set domains"/>
    <property type="match status" value="1"/>
</dbReference>
<reference evidence="8 9" key="1">
    <citation type="submission" date="2016-04" db="EMBL/GenBank/DDBJ databases">
        <title>Complete genome sequence of natural rubber-degrading, novel Gram-negative bacterium, Rhizobacter gummiphilus strain NS21.</title>
        <authorList>
            <person name="Tabata M."/>
            <person name="Kasai D."/>
            <person name="Fukuda M."/>
        </authorList>
    </citation>
    <scope>NUCLEOTIDE SEQUENCE [LARGE SCALE GENOMIC DNA]</scope>
    <source>
        <strain evidence="8 9">NS21</strain>
    </source>
</reference>
<dbReference type="PANTHER" id="PTHR30504:SF4">
    <property type="entry name" value="GLUCANS BIOSYNTHESIS PROTEIN G"/>
    <property type="match status" value="1"/>
</dbReference>
<dbReference type="Proteomes" id="UP000193427">
    <property type="component" value="Chromosome"/>
</dbReference>
<accession>A0A1W6LIM1</accession>
<dbReference type="GO" id="GO:0051274">
    <property type="term" value="P:beta-glucan biosynthetic process"/>
    <property type="evidence" value="ECO:0007669"/>
    <property type="project" value="TreeGrafter"/>
</dbReference>
<dbReference type="InterPro" id="IPR014438">
    <property type="entry name" value="Glucan_biosyn_MdoG/MdoD"/>
</dbReference>
<evidence type="ECO:0000313" key="8">
    <source>
        <dbReference type="EMBL" id="ARN24058.1"/>
    </source>
</evidence>
<sequence>MAACLAAGGSFAFGFDDVDRLAKAKAALPHVTAPLNLPPDLRGLSYDQYRDIRFKPDQAMWRADGLPFELAFFHLGKHQTAPVRIHEVTSSGAVRHITFDPKTFDYGKNKVNPANWGDLGFAGFRVHYALNKPTYKDELVVFLGASYFRALGRDQHYGLSARGLAIDTAGGKGEEFPRFTEFWIERPASNATSLVVHALLESPRATGAYQFTLRPGESTVADVRSRLYLRAGVATLGIAPLTSMFQHGENQPRAGEFRPEVHDSDGLMVATGEGEWLWRPLINPSKPLVTSFATRDPKGFGLMQRDRAFASYEDTEASYERRPSTWIEPKGAWGAGRVELFQWPTADETNDNIVAYWVPDTVPAPGQPLDFAYRMSFQGDVQQRPPTGWATQSRTGRGFAEVAADEVNYVVDFTGPALDALPHDAAVKPVVSAGPNGRVVETNAYRIAANGAWRLTLRVRRIDATQPVELRAFLQQSTHALTETWTSIIQPA</sequence>
<organism evidence="8 9">
    <name type="scientific">Piscinibacter gummiphilus</name>
    <dbReference type="NCBI Taxonomy" id="946333"/>
    <lineage>
        <taxon>Bacteria</taxon>
        <taxon>Pseudomonadati</taxon>
        <taxon>Pseudomonadota</taxon>
        <taxon>Betaproteobacteria</taxon>
        <taxon>Burkholderiales</taxon>
        <taxon>Sphaerotilaceae</taxon>
        <taxon>Piscinibacter</taxon>
    </lineage>
</organism>
<evidence type="ECO:0000313" key="9">
    <source>
        <dbReference type="Proteomes" id="UP000193427"/>
    </source>
</evidence>
<dbReference type="PANTHER" id="PTHR30504">
    <property type="entry name" value="GLUCANS BIOSYNTHESIS PROTEIN"/>
    <property type="match status" value="1"/>
</dbReference>
<dbReference type="OrthoDB" id="335750at2"/>
<protein>
    <recommendedName>
        <fullName evidence="4">Glucans biosynthesis protein G</fullName>
    </recommendedName>
</protein>
<dbReference type="PIRSF" id="PIRSF006281">
    <property type="entry name" value="MdoG"/>
    <property type="match status" value="1"/>
</dbReference>
<comment type="subcellular location">
    <subcellularLocation>
        <location evidence="1">Periplasm</location>
    </subcellularLocation>
</comment>
<dbReference type="Pfam" id="PF04349">
    <property type="entry name" value="MdoG"/>
    <property type="match status" value="1"/>
</dbReference>
<evidence type="ECO:0000256" key="3">
    <source>
        <dbReference type="ARBA" id="ARBA00009284"/>
    </source>
</evidence>
<dbReference type="GO" id="GO:0030246">
    <property type="term" value="F:carbohydrate binding"/>
    <property type="evidence" value="ECO:0007669"/>
    <property type="project" value="InterPro"/>
</dbReference>
<dbReference type="AlphaFoldDB" id="A0A1W6LIM1"/>
<dbReference type="SUPFAM" id="SSF74650">
    <property type="entry name" value="Galactose mutarotase-like"/>
    <property type="match status" value="1"/>
</dbReference>
<dbReference type="FunFam" id="2.70.98.10:FF:000001">
    <property type="entry name" value="Glucans biosynthesis protein G"/>
    <property type="match status" value="1"/>
</dbReference>
<dbReference type="Gene3D" id="2.70.98.10">
    <property type="match status" value="1"/>
</dbReference>
<evidence type="ECO:0000256" key="5">
    <source>
        <dbReference type="ARBA" id="ARBA00022729"/>
    </source>
</evidence>
<dbReference type="KEGG" id="rgu:A4W93_25575"/>
<evidence type="ECO:0000256" key="4">
    <source>
        <dbReference type="ARBA" id="ARBA00015376"/>
    </source>
</evidence>
<dbReference type="UniPathway" id="UPA00637"/>
<evidence type="ECO:0000256" key="6">
    <source>
        <dbReference type="ARBA" id="ARBA00022764"/>
    </source>
</evidence>
<proteinExistence type="inferred from homology"/>
<dbReference type="InterPro" id="IPR014718">
    <property type="entry name" value="GH-type_carb-bd"/>
</dbReference>
<comment type="similarity">
    <text evidence="3">Belongs to the OpgD/OpgG family.</text>
</comment>
<evidence type="ECO:0000256" key="2">
    <source>
        <dbReference type="ARBA" id="ARBA00005001"/>
    </source>
</evidence>
<feature type="domain" description="Glucan biosynthesis periplasmic MdoG C-terminal" evidence="7">
    <location>
        <begin position="13"/>
        <end position="486"/>
    </location>
</feature>
<dbReference type="InterPro" id="IPR013783">
    <property type="entry name" value="Ig-like_fold"/>
</dbReference>